<dbReference type="RefSeq" id="WP_306830625.1">
    <property type="nucleotide sequence ID" value="NZ_JAUSRA010000001.1"/>
</dbReference>
<keyword evidence="2" id="KW-0288">FMN</keyword>
<dbReference type="Proteomes" id="UP001240984">
    <property type="component" value="Unassembled WGS sequence"/>
</dbReference>
<keyword evidence="3 6" id="KW-0560">Oxidoreductase</keyword>
<organism evidence="6 7">
    <name type="scientific">Catenuloplanes nepalensis</name>
    <dbReference type="NCBI Taxonomy" id="587533"/>
    <lineage>
        <taxon>Bacteria</taxon>
        <taxon>Bacillati</taxon>
        <taxon>Actinomycetota</taxon>
        <taxon>Actinomycetes</taxon>
        <taxon>Micromonosporales</taxon>
        <taxon>Micromonosporaceae</taxon>
        <taxon>Catenuloplanes</taxon>
    </lineage>
</organism>
<dbReference type="InterPro" id="IPR050172">
    <property type="entry name" value="SsuD_RutA_monooxygenase"/>
</dbReference>
<dbReference type="InterPro" id="IPR011251">
    <property type="entry name" value="Luciferase-like_dom"/>
</dbReference>
<dbReference type="PANTHER" id="PTHR42847:SF4">
    <property type="entry name" value="ALKANESULFONATE MONOOXYGENASE-RELATED"/>
    <property type="match status" value="1"/>
</dbReference>
<proteinExistence type="predicted"/>
<sequence>MSPAGKEFGVFLPIGNGGWMISRSAPHPEATYAYNRRVALDAEAIGLDFIMSMAKWKGFGGSTDHWGRTLESMTMMSALAEATSTVKVWATVHANVFHPALAAKMFTTLQDVSGGRAGMNIVNGSYAAEFAQMGLWDPALSHDERYRMTEEWLVAVIRLWTEDTVTMAGDFFTLQECESRPHPAVRPTLISAGRSEKGREFQARYADGAFLSADNLDQMRDYSRSVHDRAADLGRTVRTYSLLTVVLDETDAAASAKAARYGQGLDKVALAGMRASWGIPPDAARAWAEGATGEEAFQTAYVTGRPETVVEHIEHIVTAAELDGLMLVFADYHADMVPFGESVLPVLRRRFT</sequence>
<comment type="caution">
    <text evidence="6">The sequence shown here is derived from an EMBL/GenBank/DDBJ whole genome shotgun (WGS) entry which is preliminary data.</text>
</comment>
<dbReference type="GO" id="GO:0052614">
    <property type="term" value="F:uracil oxygenase activity"/>
    <property type="evidence" value="ECO:0007669"/>
    <property type="project" value="UniProtKB-EC"/>
</dbReference>
<evidence type="ECO:0000259" key="5">
    <source>
        <dbReference type="Pfam" id="PF00296"/>
    </source>
</evidence>
<keyword evidence="4" id="KW-0503">Monooxygenase</keyword>
<evidence type="ECO:0000313" key="6">
    <source>
        <dbReference type="EMBL" id="MDP9795096.1"/>
    </source>
</evidence>
<feature type="domain" description="Luciferase-like" evidence="5">
    <location>
        <begin position="7"/>
        <end position="317"/>
    </location>
</feature>
<keyword evidence="1" id="KW-0285">Flavoprotein</keyword>
<dbReference type="EC" id="1.14.99.46" evidence="6"/>
<dbReference type="Pfam" id="PF00296">
    <property type="entry name" value="Bac_luciferase"/>
    <property type="match status" value="1"/>
</dbReference>
<reference evidence="6 7" key="1">
    <citation type="submission" date="2023-07" db="EMBL/GenBank/DDBJ databases">
        <title>Sequencing the genomes of 1000 actinobacteria strains.</title>
        <authorList>
            <person name="Klenk H.-P."/>
        </authorList>
    </citation>
    <scope>NUCLEOTIDE SEQUENCE [LARGE SCALE GENOMIC DNA]</scope>
    <source>
        <strain evidence="6 7">DSM 44710</strain>
    </source>
</reference>
<dbReference type="Gene3D" id="3.20.20.30">
    <property type="entry name" value="Luciferase-like domain"/>
    <property type="match status" value="1"/>
</dbReference>
<name>A0ABT9MVR3_9ACTN</name>
<protein>
    <submittedName>
        <fullName evidence="6">Pyrimidine oxygenase</fullName>
        <ecNumber evidence="6">1.14.99.46</ecNumber>
    </submittedName>
</protein>
<evidence type="ECO:0000256" key="3">
    <source>
        <dbReference type="ARBA" id="ARBA00023002"/>
    </source>
</evidence>
<evidence type="ECO:0000256" key="4">
    <source>
        <dbReference type="ARBA" id="ARBA00023033"/>
    </source>
</evidence>
<dbReference type="EMBL" id="JAUSRA010000001">
    <property type="protein sequence ID" value="MDP9795096.1"/>
    <property type="molecule type" value="Genomic_DNA"/>
</dbReference>
<accession>A0ABT9MVR3</accession>
<evidence type="ECO:0000313" key="7">
    <source>
        <dbReference type="Proteomes" id="UP001240984"/>
    </source>
</evidence>
<evidence type="ECO:0000256" key="2">
    <source>
        <dbReference type="ARBA" id="ARBA00022643"/>
    </source>
</evidence>
<dbReference type="PANTHER" id="PTHR42847">
    <property type="entry name" value="ALKANESULFONATE MONOOXYGENASE"/>
    <property type="match status" value="1"/>
</dbReference>
<keyword evidence="7" id="KW-1185">Reference proteome</keyword>
<dbReference type="SUPFAM" id="SSF51679">
    <property type="entry name" value="Bacterial luciferase-like"/>
    <property type="match status" value="1"/>
</dbReference>
<gene>
    <name evidence="6" type="ORF">J2S43_003608</name>
</gene>
<dbReference type="InterPro" id="IPR036661">
    <property type="entry name" value="Luciferase-like_sf"/>
</dbReference>
<evidence type="ECO:0000256" key="1">
    <source>
        <dbReference type="ARBA" id="ARBA00022630"/>
    </source>
</evidence>